<keyword evidence="1" id="KW-0472">Membrane</keyword>
<name>A0ABW4CWS5_9LACO</name>
<keyword evidence="1" id="KW-1133">Transmembrane helix</keyword>
<proteinExistence type="predicted"/>
<dbReference type="RefSeq" id="WP_125757894.1">
    <property type="nucleotide sequence ID" value="NZ_JBHTOK010000017.1"/>
</dbReference>
<evidence type="ECO:0000313" key="3">
    <source>
        <dbReference type="Proteomes" id="UP001597212"/>
    </source>
</evidence>
<gene>
    <name evidence="2" type="ORF">ACFQ5K_04025</name>
</gene>
<protein>
    <submittedName>
        <fullName evidence="2">Uncharacterized protein</fullName>
    </submittedName>
</protein>
<feature type="transmembrane region" description="Helical" evidence="1">
    <location>
        <begin position="12"/>
        <end position="36"/>
    </location>
</feature>
<keyword evidence="1" id="KW-0812">Transmembrane</keyword>
<evidence type="ECO:0000256" key="1">
    <source>
        <dbReference type="SAM" id="Phobius"/>
    </source>
</evidence>
<dbReference type="Proteomes" id="UP001597212">
    <property type="component" value="Unassembled WGS sequence"/>
</dbReference>
<reference evidence="3" key="1">
    <citation type="journal article" date="2019" name="Int. J. Syst. Evol. Microbiol.">
        <title>The Global Catalogue of Microorganisms (GCM) 10K type strain sequencing project: providing services to taxonomists for standard genome sequencing and annotation.</title>
        <authorList>
            <consortium name="The Broad Institute Genomics Platform"/>
            <consortium name="The Broad Institute Genome Sequencing Center for Infectious Disease"/>
            <person name="Wu L."/>
            <person name="Ma J."/>
        </authorList>
    </citation>
    <scope>NUCLEOTIDE SEQUENCE [LARGE SCALE GENOMIC DNA]</scope>
    <source>
        <strain evidence="3">CCM 8912</strain>
    </source>
</reference>
<organism evidence="2 3">
    <name type="scientific">Lacticaseibacillus hegangensis</name>
    <dbReference type="NCBI Taxonomy" id="2486010"/>
    <lineage>
        <taxon>Bacteria</taxon>
        <taxon>Bacillati</taxon>
        <taxon>Bacillota</taxon>
        <taxon>Bacilli</taxon>
        <taxon>Lactobacillales</taxon>
        <taxon>Lactobacillaceae</taxon>
        <taxon>Lacticaseibacillus</taxon>
    </lineage>
</organism>
<evidence type="ECO:0000313" key="2">
    <source>
        <dbReference type="EMBL" id="MFD1440558.1"/>
    </source>
</evidence>
<dbReference type="EMBL" id="JBHTOK010000017">
    <property type="protein sequence ID" value="MFD1440558.1"/>
    <property type="molecule type" value="Genomic_DNA"/>
</dbReference>
<accession>A0ABW4CWS5</accession>
<sequence length="68" mass="7683">MIRDLILEIAFLVTLIFIYIILLILTGYALIAFLFTGDWHTFLGRSLIVWGLSLGVEAFQKAALPDEL</sequence>
<comment type="caution">
    <text evidence="2">The sequence shown here is derived from an EMBL/GenBank/DDBJ whole genome shotgun (WGS) entry which is preliminary data.</text>
</comment>
<keyword evidence="3" id="KW-1185">Reference proteome</keyword>